<name>A0AAD9L0I7_RIDPI</name>
<dbReference type="InterPro" id="IPR046409">
    <property type="entry name" value="PDC10_dimerisation_sf"/>
</dbReference>
<organism evidence="1 2">
    <name type="scientific">Ridgeia piscesae</name>
    <name type="common">Tubeworm</name>
    <dbReference type="NCBI Taxonomy" id="27915"/>
    <lineage>
        <taxon>Eukaryota</taxon>
        <taxon>Metazoa</taxon>
        <taxon>Spiralia</taxon>
        <taxon>Lophotrochozoa</taxon>
        <taxon>Annelida</taxon>
        <taxon>Polychaeta</taxon>
        <taxon>Sedentaria</taxon>
        <taxon>Canalipalpata</taxon>
        <taxon>Sabellida</taxon>
        <taxon>Siboglinidae</taxon>
        <taxon>Ridgeia</taxon>
    </lineage>
</organism>
<dbReference type="AlphaFoldDB" id="A0AAD9L0I7"/>
<gene>
    <name evidence="1" type="ORF">NP493_425g03012</name>
</gene>
<accession>A0AAD9L0I7</accession>
<comment type="caution">
    <text evidence="1">The sequence shown here is derived from an EMBL/GenBank/DDBJ whole genome shotgun (WGS) entry which is preliminary data.</text>
</comment>
<protein>
    <submittedName>
        <fullName evidence="1">Uncharacterized protein</fullName>
    </submittedName>
</protein>
<sequence>MQEIDDMYNSVLDLAESPSLNYPQPAISRVSPSLTDRSVYSGELLPRFKMVTPLDRPPAVTAVSRWPGDSTDGQPGLTKLMPVMQAMCTAGVFDFTHTTSHAPGSPCHAPSDCADMPRHTMSHLADTSRHMSPVYETLLNSRCRPDGLPEGLPVGPPVGPSVGPPVGPSVGPPMGPSVKPPMTPCAGQSVPWFSEGVRSVSDNQTQDVDVCLPPVDAAPVGVSLHHQTSVKRDKTAALQESVYLDPCVVPAPSVNDSSLFDIAVSSDMSHTALSYVNSVSSESLGLDLSFDDDTDSATRSDIGDGVASVSSATMRLEGCSAYWDPYDTSYVTRHSTRGGCSAYWDPYKMSQMTSHKTHNNGACVMNDVSASKMTAPGDGVTHPTVTSSLSTSVISTQAVTCRSVLQAPPVTHSSVLQAPPVTCRSVLQAPPVTCSSVLQAPPVTCSSVLQAPPGTRSSVLQAPAGTQIHDINKLVMTRDVQNAAETCDIEALPPADYATDSDIDTVSMSTTASEAGWRKIVVPTINGLRSDMSSTRADSVGASETPPGTHAVLRSIIANKSLPPNPGPAAWVTDRTACCPRYLGDKYANGRGDTLDELETAFELVERTSPGITDLLVQELVTRMAGQTMSERDVESAIDNMKGTNGMY</sequence>
<dbReference type="EMBL" id="JAODUO010000425">
    <property type="protein sequence ID" value="KAK2180811.1"/>
    <property type="molecule type" value="Genomic_DNA"/>
</dbReference>
<dbReference type="Proteomes" id="UP001209878">
    <property type="component" value="Unassembled WGS sequence"/>
</dbReference>
<dbReference type="Gene3D" id="1.10.12.70">
    <property type="match status" value="1"/>
</dbReference>
<evidence type="ECO:0000313" key="1">
    <source>
        <dbReference type="EMBL" id="KAK2180811.1"/>
    </source>
</evidence>
<evidence type="ECO:0000313" key="2">
    <source>
        <dbReference type="Proteomes" id="UP001209878"/>
    </source>
</evidence>
<keyword evidence="2" id="KW-1185">Reference proteome</keyword>
<reference evidence="1" key="1">
    <citation type="journal article" date="2023" name="Mol. Biol. Evol.">
        <title>Third-Generation Sequencing Reveals the Adaptive Role of the Epigenome in Three Deep-Sea Polychaetes.</title>
        <authorList>
            <person name="Perez M."/>
            <person name="Aroh O."/>
            <person name="Sun Y."/>
            <person name="Lan Y."/>
            <person name="Juniper S.K."/>
            <person name="Young C.R."/>
            <person name="Angers B."/>
            <person name="Qian P.Y."/>
        </authorList>
    </citation>
    <scope>NUCLEOTIDE SEQUENCE</scope>
    <source>
        <strain evidence="1">R07B-5</strain>
    </source>
</reference>
<proteinExistence type="predicted"/>